<evidence type="ECO:0000313" key="3">
    <source>
        <dbReference type="Proteomes" id="UP000636800"/>
    </source>
</evidence>
<keyword evidence="3" id="KW-1185">Reference proteome</keyword>
<dbReference type="OrthoDB" id="435593at2759"/>
<gene>
    <name evidence="2" type="ORF">HPP92_021350</name>
</gene>
<comment type="caution">
    <text evidence="2">The sequence shown here is derived from an EMBL/GenBank/DDBJ whole genome shotgun (WGS) entry which is preliminary data.</text>
</comment>
<accession>A0A835PXZ2</accession>
<evidence type="ECO:0000313" key="2">
    <source>
        <dbReference type="EMBL" id="KAG0461053.1"/>
    </source>
</evidence>
<proteinExistence type="predicted"/>
<organism evidence="2 3">
    <name type="scientific">Vanilla planifolia</name>
    <name type="common">Vanilla</name>
    <dbReference type="NCBI Taxonomy" id="51239"/>
    <lineage>
        <taxon>Eukaryota</taxon>
        <taxon>Viridiplantae</taxon>
        <taxon>Streptophyta</taxon>
        <taxon>Embryophyta</taxon>
        <taxon>Tracheophyta</taxon>
        <taxon>Spermatophyta</taxon>
        <taxon>Magnoliopsida</taxon>
        <taxon>Liliopsida</taxon>
        <taxon>Asparagales</taxon>
        <taxon>Orchidaceae</taxon>
        <taxon>Vanilloideae</taxon>
        <taxon>Vanilleae</taxon>
        <taxon>Vanilla</taxon>
    </lineage>
</organism>
<dbReference type="AlphaFoldDB" id="A0A835PXZ2"/>
<evidence type="ECO:0000256" key="1">
    <source>
        <dbReference type="SAM" id="MobiDB-lite"/>
    </source>
</evidence>
<feature type="region of interest" description="Disordered" evidence="1">
    <location>
        <begin position="1"/>
        <end position="26"/>
    </location>
</feature>
<name>A0A835PXZ2_VANPL</name>
<sequence>MASHNLARPFGTTELSQLREGEDTREMDEEIQKAKKLIVIQVGISVTRQNEQDGLDKSIQIQELARMALTILIPPDSIIAVAREVMWRNNTTEEYLLIDYELISSKGLNKDFKSMLTEIKYQSVVCKDILSASDGTKDGLQKAPKEHLQIVEQTPFLEDCFSEIGSIECCYFMSHYEGAKVKRLKNEKNDILKIYVCCDVVQKVMA</sequence>
<dbReference type="EMBL" id="JADCNL010000011">
    <property type="protein sequence ID" value="KAG0461053.1"/>
    <property type="molecule type" value="Genomic_DNA"/>
</dbReference>
<reference evidence="2 3" key="1">
    <citation type="journal article" date="2020" name="Nat. Food">
        <title>A phased Vanilla planifolia genome enables genetic improvement of flavour and production.</title>
        <authorList>
            <person name="Hasing T."/>
            <person name="Tang H."/>
            <person name="Brym M."/>
            <person name="Khazi F."/>
            <person name="Huang T."/>
            <person name="Chambers A.H."/>
        </authorList>
    </citation>
    <scope>NUCLEOTIDE SEQUENCE [LARGE SCALE GENOMIC DNA]</scope>
    <source>
        <tissue evidence="2">Leaf</tissue>
    </source>
</reference>
<protein>
    <submittedName>
        <fullName evidence="2">Uncharacterized protein</fullName>
    </submittedName>
</protein>
<dbReference type="Proteomes" id="UP000636800">
    <property type="component" value="Chromosome 11"/>
</dbReference>